<sequence>MGRPAHWEYDNWIVKKSTEAGFVEEASAPLSRKIVQISQVTGMKESVLCHVFEAYPKNIEQKKYIGLLNQSFSCYNKENNFLKI</sequence>
<evidence type="ECO:0000313" key="1">
    <source>
        <dbReference type="EMBL" id="PRO66193.1"/>
    </source>
</evidence>
<keyword evidence="2" id="KW-1185">Reference proteome</keyword>
<name>A0A2P6MIX3_ALKUR</name>
<proteinExistence type="predicted"/>
<dbReference type="AlphaFoldDB" id="A0A2P6MIX3"/>
<comment type="caution">
    <text evidence="1">The sequence shown here is derived from an EMBL/GenBank/DDBJ whole genome shotgun (WGS) entry which is preliminary data.</text>
</comment>
<evidence type="ECO:0000313" key="2">
    <source>
        <dbReference type="Proteomes" id="UP000243650"/>
    </source>
</evidence>
<protein>
    <submittedName>
        <fullName evidence="1">Uncharacterized protein</fullName>
    </submittedName>
</protein>
<gene>
    <name evidence="1" type="ORF">C6I21_05155</name>
</gene>
<reference evidence="1 2" key="1">
    <citation type="submission" date="2018-03" db="EMBL/GenBank/DDBJ databases">
        <title>Bacillus urumqiensis sp. nov., a moderately haloalkaliphilic bacterium isolated from a salt lake.</title>
        <authorList>
            <person name="Zhao B."/>
            <person name="Liao Z."/>
        </authorList>
    </citation>
    <scope>NUCLEOTIDE SEQUENCE [LARGE SCALE GENOMIC DNA]</scope>
    <source>
        <strain evidence="1 2">BZ-SZ-XJ18</strain>
    </source>
</reference>
<accession>A0A2P6MIX3</accession>
<dbReference type="EMBL" id="PVNS01000004">
    <property type="protein sequence ID" value="PRO66193.1"/>
    <property type="molecule type" value="Genomic_DNA"/>
</dbReference>
<organism evidence="1 2">
    <name type="scientific">Alkalicoccus urumqiensis</name>
    <name type="common">Bacillus urumqiensis</name>
    <dbReference type="NCBI Taxonomy" id="1548213"/>
    <lineage>
        <taxon>Bacteria</taxon>
        <taxon>Bacillati</taxon>
        <taxon>Bacillota</taxon>
        <taxon>Bacilli</taxon>
        <taxon>Bacillales</taxon>
        <taxon>Bacillaceae</taxon>
        <taxon>Alkalicoccus</taxon>
    </lineage>
</organism>
<dbReference type="Proteomes" id="UP000243650">
    <property type="component" value="Unassembled WGS sequence"/>
</dbReference>